<feature type="region of interest" description="Disordered" evidence="5">
    <location>
        <begin position="218"/>
        <end position="438"/>
    </location>
</feature>
<feature type="compositionally biased region" description="Low complexity" evidence="5">
    <location>
        <begin position="171"/>
        <end position="182"/>
    </location>
</feature>
<proteinExistence type="predicted"/>
<evidence type="ECO:0000256" key="2">
    <source>
        <dbReference type="ARBA" id="ARBA00022771"/>
    </source>
</evidence>
<dbReference type="GO" id="GO:0016567">
    <property type="term" value="P:protein ubiquitination"/>
    <property type="evidence" value="ECO:0007669"/>
    <property type="project" value="TreeGrafter"/>
</dbReference>
<dbReference type="PANTHER" id="PTHR45969:SF69">
    <property type="entry name" value="FINGER DOMAIN PROTEIN, PUTATIVE (AFU_ORTHOLOGUE AFUA_3G12190)-RELATED"/>
    <property type="match status" value="1"/>
</dbReference>
<dbReference type="PROSITE" id="PS50089">
    <property type="entry name" value="ZF_RING_2"/>
    <property type="match status" value="1"/>
</dbReference>
<sequence length="549" mass="60816">EISSLEWMANPPEDKSDRDDSPKNKPSTSSKRSLPSKIDEPSTSQTVDNVMDDCAICFDQIPMKDACYSTKCTHVFDKNCLMTWLANNRSCPSCRTPVERVRMKTGKNVPLPPMAILDADDPLAPEPVRLDDEAFINAELSSPEASEEDSDFEHEDERRTARRPAVRRATRSTVRIAPSSSSSRREAMISGFANLIAGGVGAARGASRRLRVALVDDNSEDDEPIVARPAAGRRRRPIARASTEVDEAPAPAVPRRRGRVIEDEDEEMEPVVQRPRERQSNRRIVSSSSSGAEEENEEDEEDSGSEESDSNTDVDSDDESVTGSSELDESVLEDQPSTSRQMIPVVRKKRTAKKKKATTKKRKTTVKKTEGGTVKKRKTKRRKSTKKAKRGTKRTRSNREEVAEQRQRMRIAFPSLSLNGADIDPLSADEGSDEPPVKRVRIPCPEVAVPSKPPHDPLDLLGSILTDQVVALAPGRHLEQKDGKLVPRETFSRHIERMERRGILPVSRAEVAPTSDFSTLNLNVPTPDSHHTTSSNAFTKASDTSTMPK</sequence>
<feature type="region of interest" description="Disordered" evidence="5">
    <location>
        <begin position="1"/>
        <end position="45"/>
    </location>
</feature>
<evidence type="ECO:0000256" key="1">
    <source>
        <dbReference type="ARBA" id="ARBA00022723"/>
    </source>
</evidence>
<dbReference type="AlphaFoldDB" id="A0AAV5UHA4"/>
<feature type="compositionally biased region" description="Basic and acidic residues" evidence="5">
    <location>
        <begin position="12"/>
        <end position="23"/>
    </location>
</feature>
<dbReference type="GO" id="GO:0008270">
    <property type="term" value="F:zinc ion binding"/>
    <property type="evidence" value="ECO:0007669"/>
    <property type="project" value="UniProtKB-KW"/>
</dbReference>
<keyword evidence="8" id="KW-1185">Reference proteome</keyword>
<dbReference type="Proteomes" id="UP001432027">
    <property type="component" value="Unassembled WGS sequence"/>
</dbReference>
<keyword evidence="1" id="KW-0479">Metal-binding</keyword>
<keyword evidence="3" id="KW-0862">Zinc</keyword>
<feature type="compositionally biased region" description="Polar residues" evidence="5">
    <location>
        <begin position="515"/>
        <end position="549"/>
    </location>
</feature>
<feature type="region of interest" description="Disordered" evidence="5">
    <location>
        <begin position="140"/>
        <end position="185"/>
    </location>
</feature>
<feature type="compositionally biased region" description="Polar residues" evidence="5">
    <location>
        <begin position="24"/>
        <end position="33"/>
    </location>
</feature>
<dbReference type="EMBL" id="BTSX01000006">
    <property type="protein sequence ID" value="GMT06391.1"/>
    <property type="molecule type" value="Genomic_DNA"/>
</dbReference>
<name>A0AAV5UHA4_9BILA</name>
<evidence type="ECO:0000256" key="3">
    <source>
        <dbReference type="ARBA" id="ARBA00022833"/>
    </source>
</evidence>
<evidence type="ECO:0000313" key="7">
    <source>
        <dbReference type="EMBL" id="GMT06391.1"/>
    </source>
</evidence>
<dbReference type="SUPFAM" id="SSF57850">
    <property type="entry name" value="RING/U-box"/>
    <property type="match status" value="1"/>
</dbReference>
<feature type="compositionally biased region" description="Basic residues" evidence="5">
    <location>
        <begin position="160"/>
        <end position="170"/>
    </location>
</feature>
<feature type="compositionally biased region" description="Acidic residues" evidence="5">
    <location>
        <begin position="292"/>
        <end position="332"/>
    </location>
</feature>
<accession>A0AAV5UHA4</accession>
<dbReference type="GO" id="GO:0061630">
    <property type="term" value="F:ubiquitin protein ligase activity"/>
    <property type="evidence" value="ECO:0007669"/>
    <property type="project" value="TreeGrafter"/>
</dbReference>
<evidence type="ECO:0000259" key="6">
    <source>
        <dbReference type="PROSITE" id="PS50089"/>
    </source>
</evidence>
<dbReference type="Gene3D" id="3.30.40.10">
    <property type="entry name" value="Zinc/RING finger domain, C3HC4 (zinc finger)"/>
    <property type="match status" value="1"/>
</dbReference>
<gene>
    <name evidence="7" type="ORF">PENTCL1PPCAC_28565</name>
</gene>
<dbReference type="InterPro" id="IPR001841">
    <property type="entry name" value="Znf_RING"/>
</dbReference>
<dbReference type="InterPro" id="IPR013083">
    <property type="entry name" value="Znf_RING/FYVE/PHD"/>
</dbReference>
<feature type="domain" description="RING-type" evidence="6">
    <location>
        <begin position="54"/>
        <end position="95"/>
    </location>
</feature>
<feature type="non-terminal residue" evidence="7">
    <location>
        <position position="1"/>
    </location>
</feature>
<dbReference type="PANTHER" id="PTHR45969">
    <property type="entry name" value="RING ZINC FINGER PROTEIN-RELATED"/>
    <property type="match status" value="1"/>
</dbReference>
<dbReference type="CDD" id="cd16448">
    <property type="entry name" value="RING-H2"/>
    <property type="match status" value="1"/>
</dbReference>
<evidence type="ECO:0000313" key="8">
    <source>
        <dbReference type="Proteomes" id="UP001432027"/>
    </source>
</evidence>
<protein>
    <recommendedName>
        <fullName evidence="6">RING-type domain-containing protein</fullName>
    </recommendedName>
</protein>
<feature type="compositionally biased region" description="Basic and acidic residues" evidence="5">
    <location>
        <begin position="397"/>
        <end position="407"/>
    </location>
</feature>
<dbReference type="Pfam" id="PF13639">
    <property type="entry name" value="zf-RING_2"/>
    <property type="match status" value="1"/>
</dbReference>
<reference evidence="7" key="1">
    <citation type="submission" date="2023-10" db="EMBL/GenBank/DDBJ databases">
        <title>Genome assembly of Pristionchus species.</title>
        <authorList>
            <person name="Yoshida K."/>
            <person name="Sommer R.J."/>
        </authorList>
    </citation>
    <scope>NUCLEOTIDE SEQUENCE</scope>
    <source>
        <strain evidence="7">RS0144</strain>
    </source>
</reference>
<feature type="region of interest" description="Disordered" evidence="5">
    <location>
        <begin position="514"/>
        <end position="549"/>
    </location>
</feature>
<comment type="caution">
    <text evidence="7">The sequence shown here is derived from an EMBL/GenBank/DDBJ whole genome shotgun (WGS) entry which is preliminary data.</text>
</comment>
<dbReference type="SMART" id="SM00184">
    <property type="entry name" value="RING"/>
    <property type="match status" value="1"/>
</dbReference>
<keyword evidence="2 4" id="KW-0863">Zinc-finger</keyword>
<feature type="compositionally biased region" description="Basic residues" evidence="5">
    <location>
        <begin position="346"/>
        <end position="366"/>
    </location>
</feature>
<feature type="compositionally biased region" description="Acidic residues" evidence="5">
    <location>
        <begin position="145"/>
        <end position="154"/>
    </location>
</feature>
<organism evidence="7 8">
    <name type="scientific">Pristionchus entomophagus</name>
    <dbReference type="NCBI Taxonomy" id="358040"/>
    <lineage>
        <taxon>Eukaryota</taxon>
        <taxon>Metazoa</taxon>
        <taxon>Ecdysozoa</taxon>
        <taxon>Nematoda</taxon>
        <taxon>Chromadorea</taxon>
        <taxon>Rhabditida</taxon>
        <taxon>Rhabditina</taxon>
        <taxon>Diplogasteromorpha</taxon>
        <taxon>Diplogasteroidea</taxon>
        <taxon>Neodiplogasteridae</taxon>
        <taxon>Pristionchus</taxon>
    </lineage>
</organism>
<feature type="non-terminal residue" evidence="7">
    <location>
        <position position="549"/>
    </location>
</feature>
<evidence type="ECO:0000256" key="5">
    <source>
        <dbReference type="SAM" id="MobiDB-lite"/>
    </source>
</evidence>
<evidence type="ECO:0000256" key="4">
    <source>
        <dbReference type="PROSITE-ProRule" id="PRU00175"/>
    </source>
</evidence>
<feature type="compositionally biased region" description="Basic residues" evidence="5">
    <location>
        <begin position="374"/>
        <end position="396"/>
    </location>
</feature>